<accession>A0AA38CF45</accession>
<reference evidence="1 2" key="1">
    <citation type="journal article" date="2021" name="Nat. Plants">
        <title>The Taxus genome provides insights into paclitaxel biosynthesis.</title>
        <authorList>
            <person name="Xiong X."/>
            <person name="Gou J."/>
            <person name="Liao Q."/>
            <person name="Li Y."/>
            <person name="Zhou Q."/>
            <person name="Bi G."/>
            <person name="Li C."/>
            <person name="Du R."/>
            <person name="Wang X."/>
            <person name="Sun T."/>
            <person name="Guo L."/>
            <person name="Liang H."/>
            <person name="Lu P."/>
            <person name="Wu Y."/>
            <person name="Zhang Z."/>
            <person name="Ro D.K."/>
            <person name="Shang Y."/>
            <person name="Huang S."/>
            <person name="Yan J."/>
        </authorList>
    </citation>
    <scope>NUCLEOTIDE SEQUENCE [LARGE SCALE GENOMIC DNA]</scope>
    <source>
        <strain evidence="1">Ta-2019</strain>
    </source>
</reference>
<evidence type="ECO:0000313" key="1">
    <source>
        <dbReference type="EMBL" id="KAH9300171.1"/>
    </source>
</evidence>
<keyword evidence="2" id="KW-1185">Reference proteome</keyword>
<dbReference type="EMBL" id="JAHRHJ020000009">
    <property type="protein sequence ID" value="KAH9300171.1"/>
    <property type="molecule type" value="Genomic_DNA"/>
</dbReference>
<gene>
    <name evidence="1" type="ORF">KI387_011754</name>
</gene>
<dbReference type="Proteomes" id="UP000824469">
    <property type="component" value="Unassembled WGS sequence"/>
</dbReference>
<feature type="non-terminal residue" evidence="1">
    <location>
        <position position="1"/>
    </location>
</feature>
<sequence length="77" mass="8307">RALGLSPYGAIQYMFDILVTLLGIRAHHVYMTSRVSPAARATGSLQIWVSEVAGGRGIATSSGRRVGCHFLQEYVKG</sequence>
<organism evidence="1 2">
    <name type="scientific">Taxus chinensis</name>
    <name type="common">Chinese yew</name>
    <name type="synonym">Taxus wallichiana var. chinensis</name>
    <dbReference type="NCBI Taxonomy" id="29808"/>
    <lineage>
        <taxon>Eukaryota</taxon>
        <taxon>Viridiplantae</taxon>
        <taxon>Streptophyta</taxon>
        <taxon>Embryophyta</taxon>
        <taxon>Tracheophyta</taxon>
        <taxon>Spermatophyta</taxon>
        <taxon>Pinopsida</taxon>
        <taxon>Pinidae</taxon>
        <taxon>Conifers II</taxon>
        <taxon>Cupressales</taxon>
        <taxon>Taxaceae</taxon>
        <taxon>Taxus</taxon>
    </lineage>
</organism>
<feature type="non-terminal residue" evidence="1">
    <location>
        <position position="77"/>
    </location>
</feature>
<evidence type="ECO:0000313" key="2">
    <source>
        <dbReference type="Proteomes" id="UP000824469"/>
    </source>
</evidence>
<proteinExistence type="predicted"/>
<dbReference type="AlphaFoldDB" id="A0AA38CF45"/>
<comment type="caution">
    <text evidence="1">The sequence shown here is derived from an EMBL/GenBank/DDBJ whole genome shotgun (WGS) entry which is preliminary data.</text>
</comment>
<name>A0AA38CF45_TAXCH</name>
<protein>
    <submittedName>
        <fullName evidence="1">Uncharacterized protein</fullName>
    </submittedName>
</protein>